<dbReference type="EMBL" id="GBXM01018727">
    <property type="protein sequence ID" value="JAH89850.1"/>
    <property type="molecule type" value="Transcribed_RNA"/>
</dbReference>
<proteinExistence type="predicted"/>
<reference evidence="1" key="2">
    <citation type="journal article" date="2015" name="Fish Shellfish Immunol.">
        <title>Early steps in the European eel (Anguilla anguilla)-Vibrio vulnificus interaction in the gills: Role of the RtxA13 toxin.</title>
        <authorList>
            <person name="Callol A."/>
            <person name="Pajuelo D."/>
            <person name="Ebbesson L."/>
            <person name="Teles M."/>
            <person name="MacKenzie S."/>
            <person name="Amaro C."/>
        </authorList>
    </citation>
    <scope>NUCLEOTIDE SEQUENCE</scope>
</reference>
<organism evidence="1">
    <name type="scientific">Anguilla anguilla</name>
    <name type="common">European freshwater eel</name>
    <name type="synonym">Muraena anguilla</name>
    <dbReference type="NCBI Taxonomy" id="7936"/>
    <lineage>
        <taxon>Eukaryota</taxon>
        <taxon>Metazoa</taxon>
        <taxon>Chordata</taxon>
        <taxon>Craniata</taxon>
        <taxon>Vertebrata</taxon>
        <taxon>Euteleostomi</taxon>
        <taxon>Actinopterygii</taxon>
        <taxon>Neopterygii</taxon>
        <taxon>Teleostei</taxon>
        <taxon>Anguilliformes</taxon>
        <taxon>Anguillidae</taxon>
        <taxon>Anguilla</taxon>
    </lineage>
</organism>
<dbReference type="AlphaFoldDB" id="A0A0E9WJW6"/>
<evidence type="ECO:0000313" key="1">
    <source>
        <dbReference type="EMBL" id="JAH89850.1"/>
    </source>
</evidence>
<accession>A0A0E9WJW6</accession>
<protein>
    <submittedName>
        <fullName evidence="1">Uncharacterized protein</fullName>
    </submittedName>
</protein>
<sequence>MTLLEAELLLSIQNYSETIKLCGLPQMIHSNTTHLSVFIGYLLGPRPVLCKIVSAENGNTLQESR</sequence>
<name>A0A0E9WJW6_ANGAN</name>
<reference evidence="1" key="1">
    <citation type="submission" date="2014-11" db="EMBL/GenBank/DDBJ databases">
        <authorList>
            <person name="Amaro Gonzalez C."/>
        </authorList>
    </citation>
    <scope>NUCLEOTIDE SEQUENCE</scope>
</reference>